<feature type="region of interest" description="Disordered" evidence="1">
    <location>
        <begin position="130"/>
        <end position="163"/>
    </location>
</feature>
<accession>A0A4U8YL45</accession>
<dbReference type="EMBL" id="CAADHO010000002">
    <property type="protein sequence ID" value="VFQ43869.1"/>
    <property type="molecule type" value="Genomic_DNA"/>
</dbReference>
<evidence type="ECO:0000256" key="1">
    <source>
        <dbReference type="SAM" id="MobiDB-lite"/>
    </source>
</evidence>
<feature type="compositionally biased region" description="Basic and acidic residues" evidence="1">
    <location>
        <begin position="153"/>
        <end position="163"/>
    </location>
</feature>
<gene>
    <name evidence="2" type="ORF">MSL71_15110</name>
</gene>
<name>A0A4U8YL45_9BACT</name>
<protein>
    <submittedName>
        <fullName evidence="2">Uncharacterized protein</fullName>
    </submittedName>
</protein>
<evidence type="ECO:0000313" key="2">
    <source>
        <dbReference type="EMBL" id="VFQ43869.1"/>
    </source>
</evidence>
<sequence>MPPKSDVTICLDCARKLGFQQEQLEKSTESNTHQTCRHCMMVSSQTIQTSTENYYRVNSMLDFISDTDRLNYIEACLRDVPVFNRVKFFPRLGQFTTTASTSNSQGFQSSYRNAIDTAIQSELAKLPSLEIPKDPYDEDGNKQSWTKNNDGACHVEKNDAAMP</sequence>
<organism evidence="2 3">
    <name type="scientific">Desulfoluna butyratoxydans</name>
    <dbReference type="NCBI Taxonomy" id="231438"/>
    <lineage>
        <taxon>Bacteria</taxon>
        <taxon>Pseudomonadati</taxon>
        <taxon>Thermodesulfobacteriota</taxon>
        <taxon>Desulfobacteria</taxon>
        <taxon>Desulfobacterales</taxon>
        <taxon>Desulfolunaceae</taxon>
        <taxon>Desulfoluna</taxon>
    </lineage>
</organism>
<proteinExistence type="predicted"/>
<feature type="compositionally biased region" description="Basic and acidic residues" evidence="1">
    <location>
        <begin position="131"/>
        <end position="141"/>
    </location>
</feature>
<keyword evidence="3" id="KW-1185">Reference proteome</keyword>
<dbReference type="RefSeq" id="WP_180138364.1">
    <property type="nucleotide sequence ID" value="NZ_CAADHO010000002.1"/>
</dbReference>
<evidence type="ECO:0000313" key="3">
    <source>
        <dbReference type="Proteomes" id="UP000507962"/>
    </source>
</evidence>
<dbReference type="Proteomes" id="UP000507962">
    <property type="component" value="Unassembled WGS sequence"/>
</dbReference>
<dbReference type="AlphaFoldDB" id="A0A4U8YL45"/>
<reference evidence="2 3" key="1">
    <citation type="submission" date="2019-03" db="EMBL/GenBank/DDBJ databases">
        <authorList>
            <person name="Nijsse B."/>
        </authorList>
    </citation>
    <scope>NUCLEOTIDE SEQUENCE [LARGE SCALE GENOMIC DNA]</scope>
    <source>
        <strain evidence="2">Desulfoluna butyratoxydans MSL71</strain>
    </source>
</reference>